<dbReference type="AlphaFoldDB" id="A0A067S253"/>
<evidence type="ECO:0000313" key="2">
    <source>
        <dbReference type="EMBL" id="KDR64905.1"/>
    </source>
</evidence>
<proteinExistence type="predicted"/>
<feature type="non-terminal residue" evidence="2">
    <location>
        <position position="81"/>
    </location>
</feature>
<sequence length="81" mass="8660">MPPSHLGLIVALPPLPASPCPRCRSPPRIETSSSSAVYLHDDNEQDASSNAPGSVDTEAEQCSLSPLTRYLFSTRIPRRGG</sequence>
<accession>A0A067S253</accession>
<gene>
    <name evidence="2" type="ORF">GALMADRAFT_260406</name>
</gene>
<reference evidence="3" key="1">
    <citation type="journal article" date="2014" name="Proc. Natl. Acad. Sci. U.S.A.">
        <title>Extensive sampling of basidiomycete genomes demonstrates inadequacy of the white-rot/brown-rot paradigm for wood decay fungi.</title>
        <authorList>
            <person name="Riley R."/>
            <person name="Salamov A.A."/>
            <person name="Brown D.W."/>
            <person name="Nagy L.G."/>
            <person name="Floudas D."/>
            <person name="Held B.W."/>
            <person name="Levasseur A."/>
            <person name="Lombard V."/>
            <person name="Morin E."/>
            <person name="Otillar R."/>
            <person name="Lindquist E.A."/>
            <person name="Sun H."/>
            <person name="LaButti K.M."/>
            <person name="Schmutz J."/>
            <person name="Jabbour D."/>
            <person name="Luo H."/>
            <person name="Baker S.E."/>
            <person name="Pisabarro A.G."/>
            <person name="Walton J.D."/>
            <person name="Blanchette R.A."/>
            <person name="Henrissat B."/>
            <person name="Martin F."/>
            <person name="Cullen D."/>
            <person name="Hibbett D.S."/>
            <person name="Grigoriev I.V."/>
        </authorList>
    </citation>
    <scope>NUCLEOTIDE SEQUENCE [LARGE SCALE GENOMIC DNA]</scope>
    <source>
        <strain evidence="3">CBS 339.88</strain>
    </source>
</reference>
<dbReference type="EMBL" id="KL142675">
    <property type="protein sequence ID" value="KDR64905.1"/>
    <property type="molecule type" value="Genomic_DNA"/>
</dbReference>
<name>A0A067S253_GALM3</name>
<keyword evidence="3" id="KW-1185">Reference proteome</keyword>
<organism evidence="2 3">
    <name type="scientific">Galerina marginata (strain CBS 339.88)</name>
    <dbReference type="NCBI Taxonomy" id="685588"/>
    <lineage>
        <taxon>Eukaryota</taxon>
        <taxon>Fungi</taxon>
        <taxon>Dikarya</taxon>
        <taxon>Basidiomycota</taxon>
        <taxon>Agaricomycotina</taxon>
        <taxon>Agaricomycetes</taxon>
        <taxon>Agaricomycetidae</taxon>
        <taxon>Agaricales</taxon>
        <taxon>Agaricineae</taxon>
        <taxon>Strophariaceae</taxon>
        <taxon>Galerina</taxon>
    </lineage>
</organism>
<evidence type="ECO:0000256" key="1">
    <source>
        <dbReference type="SAM" id="MobiDB-lite"/>
    </source>
</evidence>
<protein>
    <submittedName>
        <fullName evidence="2">Uncharacterized protein</fullName>
    </submittedName>
</protein>
<dbReference type="HOGENOM" id="CLU_2704959_0_0_1"/>
<feature type="region of interest" description="Disordered" evidence="1">
    <location>
        <begin position="23"/>
        <end position="61"/>
    </location>
</feature>
<dbReference type="Proteomes" id="UP000027222">
    <property type="component" value="Unassembled WGS sequence"/>
</dbReference>
<evidence type="ECO:0000313" key="3">
    <source>
        <dbReference type="Proteomes" id="UP000027222"/>
    </source>
</evidence>